<organism evidence="2 3">
    <name type="scientific">Dyella tabacisoli</name>
    <dbReference type="NCBI Taxonomy" id="2282381"/>
    <lineage>
        <taxon>Bacteria</taxon>
        <taxon>Pseudomonadati</taxon>
        <taxon>Pseudomonadota</taxon>
        <taxon>Gammaproteobacteria</taxon>
        <taxon>Lysobacterales</taxon>
        <taxon>Rhodanobacteraceae</taxon>
        <taxon>Dyella</taxon>
    </lineage>
</organism>
<dbReference type="InterPro" id="IPR029063">
    <property type="entry name" value="SAM-dependent_MTases_sf"/>
</dbReference>
<evidence type="ECO:0000313" key="2">
    <source>
        <dbReference type="EMBL" id="RDD81970.1"/>
    </source>
</evidence>
<dbReference type="SUPFAM" id="SSF53335">
    <property type="entry name" value="S-adenosyl-L-methionine-dependent methyltransferases"/>
    <property type="match status" value="1"/>
</dbReference>
<keyword evidence="2" id="KW-0489">Methyltransferase</keyword>
<dbReference type="GO" id="GO:0032259">
    <property type="term" value="P:methylation"/>
    <property type="evidence" value="ECO:0007669"/>
    <property type="project" value="UniProtKB-KW"/>
</dbReference>
<gene>
    <name evidence="2" type="ORF">DVJ77_09265</name>
</gene>
<keyword evidence="3" id="KW-1185">Reference proteome</keyword>
<dbReference type="AlphaFoldDB" id="A0A369UQQ7"/>
<evidence type="ECO:0000259" key="1">
    <source>
        <dbReference type="Pfam" id="PF08123"/>
    </source>
</evidence>
<dbReference type="InterPro" id="IPR025789">
    <property type="entry name" value="DOT1_dom"/>
</dbReference>
<name>A0A369UQQ7_9GAMM</name>
<evidence type="ECO:0000313" key="3">
    <source>
        <dbReference type="Proteomes" id="UP000253782"/>
    </source>
</evidence>
<accession>A0A369UQQ7</accession>
<dbReference type="EMBL" id="QQAH01000008">
    <property type="protein sequence ID" value="RDD81970.1"/>
    <property type="molecule type" value="Genomic_DNA"/>
</dbReference>
<dbReference type="Proteomes" id="UP000253782">
    <property type="component" value="Unassembled WGS sequence"/>
</dbReference>
<proteinExistence type="predicted"/>
<dbReference type="Pfam" id="PF08123">
    <property type="entry name" value="DOT1"/>
    <property type="match status" value="1"/>
</dbReference>
<dbReference type="Gene3D" id="3.40.50.150">
    <property type="entry name" value="Vaccinia Virus protein VP39"/>
    <property type="match status" value="1"/>
</dbReference>
<dbReference type="CDD" id="cd02440">
    <property type="entry name" value="AdoMet_MTases"/>
    <property type="match status" value="1"/>
</dbReference>
<comment type="caution">
    <text evidence="2">The sequence shown here is derived from an EMBL/GenBank/DDBJ whole genome shotgun (WGS) entry which is preliminary data.</text>
</comment>
<protein>
    <submittedName>
        <fullName evidence="2">Class I SAM-dependent methyltransferase</fullName>
    </submittedName>
</protein>
<feature type="domain" description="DOT1" evidence="1">
    <location>
        <begin position="165"/>
        <end position="223"/>
    </location>
</feature>
<reference evidence="2 3" key="1">
    <citation type="submission" date="2018-07" db="EMBL/GenBank/DDBJ databases">
        <title>Dyella tabacisoli L4-6T, whole genome shotgun sequence.</title>
        <authorList>
            <person name="Zhou X.-K."/>
            <person name="Li W.-J."/>
            <person name="Duan Y.-Q."/>
        </authorList>
    </citation>
    <scope>NUCLEOTIDE SEQUENCE [LARGE SCALE GENOMIC DNA]</scope>
    <source>
        <strain evidence="2 3">L4-6</strain>
    </source>
</reference>
<sequence length="310" mass="34229">MPSRRGCIAGITAGNRNDRRMTSVLHNLISELEQDDLLFEPNRLRERSDVLDRLETYLACDLPQDLDIQGVELQGRIKALCASIEAIDGRLYQSIRQDIQRGEGARRLLEWVPAVGSDEHANNPVGGDSYDYLDVLISGVLQIDEPDAQAGELATEMVFYQPTPARHIFDMVGRSALNEHDVLIDLGSGLGHVPLLAAICTGARCIGIEWEPIYVDCARRCADALNLSRATFIQQDARTADLSAGTVFYLYTPFTGTMLRDVLGRLKGEAAKRKIRICTLGPCTATVARESWLEAVGVQEVHRPALFHSV</sequence>
<dbReference type="OrthoDB" id="5495550at2"/>
<keyword evidence="2" id="KW-0808">Transferase</keyword>
<dbReference type="GO" id="GO:0031151">
    <property type="term" value="F:histone H3K79 methyltransferase activity"/>
    <property type="evidence" value="ECO:0007669"/>
    <property type="project" value="InterPro"/>
</dbReference>